<organism evidence="10 11">
    <name type="scientific">Putridiphycobacter roseus</name>
    <dbReference type="NCBI Taxonomy" id="2219161"/>
    <lineage>
        <taxon>Bacteria</taxon>
        <taxon>Pseudomonadati</taxon>
        <taxon>Bacteroidota</taxon>
        <taxon>Flavobacteriia</taxon>
        <taxon>Flavobacteriales</taxon>
        <taxon>Crocinitomicaceae</taxon>
        <taxon>Putridiphycobacter</taxon>
    </lineage>
</organism>
<dbReference type="GO" id="GO:0047571">
    <property type="term" value="F:3-oxosteroid 1-dehydrogenase activity"/>
    <property type="evidence" value="ECO:0007669"/>
    <property type="project" value="UniProtKB-EC"/>
</dbReference>
<evidence type="ECO:0000256" key="2">
    <source>
        <dbReference type="ARBA" id="ARBA00022630"/>
    </source>
</evidence>
<evidence type="ECO:0000256" key="8">
    <source>
        <dbReference type="ARBA" id="ARBA00069709"/>
    </source>
</evidence>
<evidence type="ECO:0000256" key="5">
    <source>
        <dbReference type="ARBA" id="ARBA00051951"/>
    </source>
</evidence>
<dbReference type="PRINTS" id="PR00411">
    <property type="entry name" value="PNDRDTASEI"/>
</dbReference>
<keyword evidence="4" id="KW-0560">Oxidoreductase</keyword>
<evidence type="ECO:0000256" key="7">
    <source>
        <dbReference type="ARBA" id="ARBA00066536"/>
    </source>
</evidence>
<dbReference type="InterPro" id="IPR036188">
    <property type="entry name" value="FAD/NAD-bd_sf"/>
</dbReference>
<gene>
    <name evidence="10" type="ORF">DNU06_16835</name>
</gene>
<sequence>MKQIQTDFLIVGSGSGGMTAAITAHELGMNTIVVEKSPYYGGSSAMSGGAVWAPNNPVLKRNGITDSVEDIVTYMKAITNNEVEESKIVMYAEQGQVLFEMLEKKSGFMKFSYCNGYSDYHPEAPKGRPEGRSIEADPFNLNELKEDKALLHPTDIAVPKGVFLTGKEFNEMAMMMRTWKGFTRVMKLSVRTVGNLIRGKDTTALGLALMGRLRMVLKENKIPLWLNSPLEELIYVDHKVVGAIVNKGGEKVQINASKGVLLAMGGFDHNKLLRKTYLPTIAQDVFSSGAIENLGDAVAIVEKLDAKLELMDEAWWMPAVQLPNKTMFPLVSERAIPRSIIVGGDGKRFTNESSPYVTFVHDQIKAGWKTVWQILDKKAVNRYMYAGKPPGVPFSKLWYKEGIVFKANTIQELAEKINIDATSLGHTVAEFNEMVKKGKDELFQRGDSAYDKYYGDPTLTNPVLDHLNKGPYYAVKLRIGDLGTKGGIKANEYGQGLNTKGAVINGLYATGNVAASVMGRDYAGAGGTIGPAMIFGYVAAKHANGWEK</sequence>
<keyword evidence="2" id="KW-0285">Flavoprotein</keyword>
<keyword evidence="3" id="KW-0274">FAD</keyword>
<dbReference type="OrthoDB" id="9813348at2"/>
<evidence type="ECO:0000259" key="9">
    <source>
        <dbReference type="Pfam" id="PF00890"/>
    </source>
</evidence>
<proteinExistence type="inferred from homology"/>
<comment type="caution">
    <text evidence="10">The sequence shown here is derived from an EMBL/GenBank/DDBJ whole genome shotgun (WGS) entry which is preliminary data.</text>
</comment>
<comment type="catalytic activity">
    <reaction evidence="5">
        <text>a 3-oxosteroid + A = a 3-oxo-Delta(1)-steroid + AH2</text>
        <dbReference type="Rhea" id="RHEA:13329"/>
        <dbReference type="ChEBI" id="CHEBI:13193"/>
        <dbReference type="ChEBI" id="CHEBI:17499"/>
        <dbReference type="ChEBI" id="CHEBI:20156"/>
        <dbReference type="ChEBI" id="CHEBI:47788"/>
        <dbReference type="EC" id="1.3.99.4"/>
    </reaction>
</comment>
<evidence type="ECO:0000313" key="11">
    <source>
        <dbReference type="Proteomes" id="UP000249248"/>
    </source>
</evidence>
<comment type="similarity">
    <text evidence="6">Belongs to the FAD-dependent oxidoreductase 2 family. 3-oxosteroid dehydrogenase subfamily.</text>
</comment>
<dbReference type="InterPro" id="IPR050315">
    <property type="entry name" value="FAD-oxidoreductase_2"/>
</dbReference>
<reference evidence="10 11" key="1">
    <citation type="submission" date="2018-06" db="EMBL/GenBank/DDBJ databases">
        <title>The draft genome sequence of Crocinitomix sp. SM1701.</title>
        <authorList>
            <person name="Zhang X."/>
        </authorList>
    </citation>
    <scope>NUCLEOTIDE SEQUENCE [LARGE SCALE GENOMIC DNA]</scope>
    <source>
        <strain evidence="10 11">SM1701</strain>
    </source>
</reference>
<evidence type="ECO:0000256" key="1">
    <source>
        <dbReference type="ARBA" id="ARBA00001974"/>
    </source>
</evidence>
<dbReference type="RefSeq" id="WP_111064676.1">
    <property type="nucleotide sequence ID" value="NZ_JBHUCU010000026.1"/>
</dbReference>
<evidence type="ECO:0000256" key="6">
    <source>
        <dbReference type="ARBA" id="ARBA00061147"/>
    </source>
</evidence>
<dbReference type="FunFam" id="3.50.50.60:FF:000208">
    <property type="entry name" value="3-ketosteroid dehydrogenase"/>
    <property type="match status" value="1"/>
</dbReference>
<name>A0A2W1NJ70_9FLAO</name>
<evidence type="ECO:0000256" key="3">
    <source>
        <dbReference type="ARBA" id="ARBA00022827"/>
    </source>
</evidence>
<dbReference type="EC" id="1.3.99.4" evidence="7"/>
<protein>
    <recommendedName>
        <fullName evidence="8">3-oxosteroid 1-dehydrogenase</fullName>
        <ecNumber evidence="7">1.3.99.4</ecNumber>
    </recommendedName>
</protein>
<dbReference type="EMBL" id="QKSB01000020">
    <property type="protein sequence ID" value="PZE15672.1"/>
    <property type="molecule type" value="Genomic_DNA"/>
</dbReference>
<feature type="domain" description="FAD-dependent oxidoreductase 2 FAD-binding" evidence="9">
    <location>
        <begin position="7"/>
        <end position="528"/>
    </location>
</feature>
<evidence type="ECO:0000256" key="4">
    <source>
        <dbReference type="ARBA" id="ARBA00023002"/>
    </source>
</evidence>
<dbReference type="InterPro" id="IPR003953">
    <property type="entry name" value="FAD-dep_OxRdtase_2_FAD-bd"/>
</dbReference>
<comment type="cofactor">
    <cofactor evidence="1">
        <name>FAD</name>
        <dbReference type="ChEBI" id="CHEBI:57692"/>
    </cofactor>
</comment>
<dbReference type="PANTHER" id="PTHR43400">
    <property type="entry name" value="FUMARATE REDUCTASE"/>
    <property type="match status" value="1"/>
</dbReference>
<dbReference type="Gene3D" id="3.50.50.60">
    <property type="entry name" value="FAD/NAD(P)-binding domain"/>
    <property type="match status" value="2"/>
</dbReference>
<dbReference type="SUPFAM" id="SSF56425">
    <property type="entry name" value="Succinate dehydrogenase/fumarate reductase flavoprotein, catalytic domain"/>
    <property type="match status" value="1"/>
</dbReference>
<accession>A0A2W1NJ70</accession>
<dbReference type="Pfam" id="PF00890">
    <property type="entry name" value="FAD_binding_2"/>
    <property type="match status" value="1"/>
</dbReference>
<dbReference type="GO" id="GO:0008202">
    <property type="term" value="P:steroid metabolic process"/>
    <property type="evidence" value="ECO:0007669"/>
    <property type="project" value="UniProtKB-ARBA"/>
</dbReference>
<dbReference type="AlphaFoldDB" id="A0A2W1NJ70"/>
<evidence type="ECO:0000313" key="10">
    <source>
        <dbReference type="EMBL" id="PZE15672.1"/>
    </source>
</evidence>
<dbReference type="PANTHER" id="PTHR43400:SF10">
    <property type="entry name" value="3-OXOSTEROID 1-DEHYDROGENASE"/>
    <property type="match status" value="1"/>
</dbReference>
<dbReference type="InterPro" id="IPR027477">
    <property type="entry name" value="Succ_DH/fumarate_Rdtase_cat_sf"/>
</dbReference>
<dbReference type="Proteomes" id="UP000249248">
    <property type="component" value="Unassembled WGS sequence"/>
</dbReference>
<keyword evidence="11" id="KW-1185">Reference proteome</keyword>
<dbReference type="SUPFAM" id="SSF51905">
    <property type="entry name" value="FAD/NAD(P)-binding domain"/>
    <property type="match status" value="1"/>
</dbReference>